<dbReference type="SMART" id="SM00275">
    <property type="entry name" value="G_alpha"/>
    <property type="match status" value="1"/>
</dbReference>
<evidence type="ECO:0000256" key="3">
    <source>
        <dbReference type="ARBA" id="ARBA00023224"/>
    </source>
</evidence>
<keyword evidence="5" id="KW-0479">Metal-binding</keyword>
<reference evidence="6" key="1">
    <citation type="journal article" date="2023" name="Mol. Phylogenet. Evol.">
        <title>Genome-scale phylogeny and comparative genomics of the fungal order Sordariales.</title>
        <authorList>
            <person name="Hensen N."/>
            <person name="Bonometti L."/>
            <person name="Westerberg I."/>
            <person name="Brannstrom I.O."/>
            <person name="Guillou S."/>
            <person name="Cros-Aarteil S."/>
            <person name="Calhoun S."/>
            <person name="Haridas S."/>
            <person name="Kuo A."/>
            <person name="Mondo S."/>
            <person name="Pangilinan J."/>
            <person name="Riley R."/>
            <person name="LaButti K."/>
            <person name="Andreopoulos B."/>
            <person name="Lipzen A."/>
            <person name="Chen C."/>
            <person name="Yan M."/>
            <person name="Daum C."/>
            <person name="Ng V."/>
            <person name="Clum A."/>
            <person name="Steindorff A."/>
            <person name="Ohm R.A."/>
            <person name="Martin F."/>
            <person name="Silar P."/>
            <person name="Natvig D.O."/>
            <person name="Lalanne C."/>
            <person name="Gautier V."/>
            <person name="Ament-Velasquez S.L."/>
            <person name="Kruys A."/>
            <person name="Hutchinson M.I."/>
            <person name="Powell A.J."/>
            <person name="Barry K."/>
            <person name="Miller A.N."/>
            <person name="Grigoriev I.V."/>
            <person name="Debuchy R."/>
            <person name="Gladieux P."/>
            <person name="Hiltunen Thoren M."/>
            <person name="Johannesson H."/>
        </authorList>
    </citation>
    <scope>NUCLEOTIDE SEQUENCE</scope>
    <source>
        <strain evidence="6">CBS 990.96</strain>
    </source>
</reference>
<gene>
    <name evidence="6" type="ORF">QBC38DRAFT_487633</name>
</gene>
<dbReference type="InterPro" id="IPR001019">
    <property type="entry name" value="Gprotein_alpha_su"/>
</dbReference>
<reference evidence="6" key="2">
    <citation type="submission" date="2023-05" db="EMBL/GenBank/DDBJ databases">
        <authorList>
            <consortium name="Lawrence Berkeley National Laboratory"/>
            <person name="Steindorff A."/>
            <person name="Hensen N."/>
            <person name="Bonometti L."/>
            <person name="Westerberg I."/>
            <person name="Brannstrom I.O."/>
            <person name="Guillou S."/>
            <person name="Cros-Aarteil S."/>
            <person name="Calhoun S."/>
            <person name="Haridas S."/>
            <person name="Kuo A."/>
            <person name="Mondo S."/>
            <person name="Pangilinan J."/>
            <person name="Riley R."/>
            <person name="Labutti K."/>
            <person name="Andreopoulos B."/>
            <person name="Lipzen A."/>
            <person name="Chen C."/>
            <person name="Yanf M."/>
            <person name="Daum C."/>
            <person name="Ng V."/>
            <person name="Clum A."/>
            <person name="Ohm R."/>
            <person name="Martin F."/>
            <person name="Silar P."/>
            <person name="Natvig D."/>
            <person name="Lalanne C."/>
            <person name="Gautier V."/>
            <person name="Ament-Velasquez S.L."/>
            <person name="Kruys A."/>
            <person name="Hutchinson M.I."/>
            <person name="Powell A.J."/>
            <person name="Barry K."/>
            <person name="Miller A.N."/>
            <person name="Grigoriev I.V."/>
            <person name="Debuchy R."/>
            <person name="Gladieux P."/>
            <person name="Thoren M.H."/>
            <person name="Johannesson H."/>
        </authorList>
    </citation>
    <scope>NUCLEOTIDE SEQUENCE</scope>
    <source>
        <strain evidence="6">CBS 990.96</strain>
    </source>
</reference>
<dbReference type="SUPFAM" id="SSF47895">
    <property type="entry name" value="Transducin (alpha subunit), insertion domain"/>
    <property type="match status" value="1"/>
</dbReference>
<dbReference type="PRINTS" id="PR00318">
    <property type="entry name" value="GPROTEINA"/>
</dbReference>
<dbReference type="Pfam" id="PF00503">
    <property type="entry name" value="G-alpha"/>
    <property type="match status" value="1"/>
</dbReference>
<dbReference type="GO" id="GO:0005737">
    <property type="term" value="C:cytoplasm"/>
    <property type="evidence" value="ECO:0007669"/>
    <property type="project" value="TreeGrafter"/>
</dbReference>
<dbReference type="PANTHER" id="PTHR10218">
    <property type="entry name" value="GTP-BINDING PROTEIN ALPHA SUBUNIT"/>
    <property type="match status" value="1"/>
</dbReference>
<sequence length="599" mass="67951">MDPLSIIGGVGSVAGIIDVLGRAIGLISELRDQYKDADFMFRTLESQMILLRIGLEKVGEWARTSPQNTHPELTVQLDSVIDCCKILADRIDDQLDGLSQSGRRLRTIGKLKLALGNRNIDEIQKLLERQTNALTFLLTACNSKSLSEQRDILEQPATKNAVASVKDMSSSMVALFDKASSIRTGWTVETDRMSNISKSFPFDHELLKSKVYGNAVRSALRGRLWRGDKRLRGSAESIAESSVSFNEVKLHHGASINKFQGTRISSISESRDVNILILGPSSSSKTTMLKQIELLWPSKHQGQTRYDRLRWKCTIFRELCRFFSLLLSEAAESVTLSFLAEEYSDLLHSHQLRDLGLEDPMPTEILEALQLIWKVTHWREAALTSQPSPWFDVVYFMNHLTRIFEDGYVPTDQDLLHVSCPSTGILASTFTVNGTQYHVYDAGGNRSERKKWLHPMKKNMDILLFQAPIGSYDEVSLRDDGEMTLMDEVFMLFPSMWSTEWLHGTTKFLNLTKMDMFERKVKSGLSPISEFHSSYTGKLNDVEAGLGYFIDKFTELGFKQDEDNFLTVLDATDTAQVKLLLDKIIHVAQRRQEQWRLTD</sequence>
<dbReference type="Gene3D" id="3.40.50.300">
    <property type="entry name" value="P-loop containing nucleotide triphosphate hydrolases"/>
    <property type="match status" value="1"/>
</dbReference>
<keyword evidence="3" id="KW-0807">Transducer</keyword>
<evidence type="ECO:0000313" key="7">
    <source>
        <dbReference type="Proteomes" id="UP001301958"/>
    </source>
</evidence>
<evidence type="ECO:0000313" key="6">
    <source>
        <dbReference type="EMBL" id="KAK4223488.1"/>
    </source>
</evidence>
<dbReference type="GO" id="GO:0046872">
    <property type="term" value="F:metal ion binding"/>
    <property type="evidence" value="ECO:0007669"/>
    <property type="project" value="UniProtKB-KW"/>
</dbReference>
<organism evidence="6 7">
    <name type="scientific">Podospora fimiseda</name>
    <dbReference type="NCBI Taxonomy" id="252190"/>
    <lineage>
        <taxon>Eukaryota</taxon>
        <taxon>Fungi</taxon>
        <taxon>Dikarya</taxon>
        <taxon>Ascomycota</taxon>
        <taxon>Pezizomycotina</taxon>
        <taxon>Sordariomycetes</taxon>
        <taxon>Sordariomycetidae</taxon>
        <taxon>Sordariales</taxon>
        <taxon>Podosporaceae</taxon>
        <taxon>Podospora</taxon>
    </lineage>
</organism>
<keyword evidence="2 4" id="KW-0342">GTP-binding</keyword>
<evidence type="ECO:0000256" key="2">
    <source>
        <dbReference type="ARBA" id="ARBA00023134"/>
    </source>
</evidence>
<dbReference type="EMBL" id="MU865425">
    <property type="protein sequence ID" value="KAK4223488.1"/>
    <property type="molecule type" value="Genomic_DNA"/>
</dbReference>
<dbReference type="GO" id="GO:0003924">
    <property type="term" value="F:GTPase activity"/>
    <property type="evidence" value="ECO:0007669"/>
    <property type="project" value="InterPro"/>
</dbReference>
<proteinExistence type="predicted"/>
<dbReference type="InterPro" id="IPR027417">
    <property type="entry name" value="P-loop_NTPase"/>
</dbReference>
<keyword evidence="1 4" id="KW-0547">Nucleotide-binding</keyword>
<dbReference type="GO" id="GO:0000750">
    <property type="term" value="P:pheromone-dependent signal transduction involved in conjugation with cellular fusion"/>
    <property type="evidence" value="ECO:0007669"/>
    <property type="project" value="TreeGrafter"/>
</dbReference>
<keyword evidence="5" id="KW-0460">Magnesium</keyword>
<dbReference type="SUPFAM" id="SSF52540">
    <property type="entry name" value="P-loop containing nucleoside triphosphate hydrolases"/>
    <property type="match status" value="1"/>
</dbReference>
<evidence type="ECO:0000256" key="1">
    <source>
        <dbReference type="ARBA" id="ARBA00022741"/>
    </source>
</evidence>
<accession>A0AAN7GSF9</accession>
<evidence type="ECO:0000256" key="4">
    <source>
        <dbReference type="PIRSR" id="PIRSR601019-1"/>
    </source>
</evidence>
<feature type="binding site" evidence="4">
    <location>
        <position position="571"/>
    </location>
    <ligand>
        <name>GTP</name>
        <dbReference type="ChEBI" id="CHEBI:37565"/>
    </ligand>
</feature>
<dbReference type="GO" id="GO:0005834">
    <property type="term" value="C:heterotrimeric G-protein complex"/>
    <property type="evidence" value="ECO:0007669"/>
    <property type="project" value="TreeGrafter"/>
</dbReference>
<dbReference type="Gene3D" id="1.10.400.10">
    <property type="entry name" value="GI Alpha 1, domain 2-like"/>
    <property type="match status" value="1"/>
</dbReference>
<dbReference type="AlphaFoldDB" id="A0AAN7GSF9"/>
<comment type="caution">
    <text evidence="6">The sequence shown here is derived from an EMBL/GenBank/DDBJ whole genome shotgun (WGS) entry which is preliminary data.</text>
</comment>
<dbReference type="GO" id="GO:0005525">
    <property type="term" value="F:GTP binding"/>
    <property type="evidence" value="ECO:0007669"/>
    <property type="project" value="UniProtKB-KW"/>
</dbReference>
<dbReference type="Proteomes" id="UP001301958">
    <property type="component" value="Unassembled WGS sequence"/>
</dbReference>
<name>A0AAN7GSF9_9PEZI</name>
<dbReference type="PANTHER" id="PTHR10218:SF242">
    <property type="entry name" value="GUANINE NUCLEOTIDE-BINDING PROTEIN ALPHA-1 SUBUNIT"/>
    <property type="match status" value="1"/>
</dbReference>
<feature type="binding site" evidence="5">
    <location>
        <position position="286"/>
    </location>
    <ligand>
        <name>Mg(2+)</name>
        <dbReference type="ChEBI" id="CHEBI:18420"/>
    </ligand>
</feature>
<dbReference type="PROSITE" id="PS51882">
    <property type="entry name" value="G_ALPHA"/>
    <property type="match status" value="1"/>
</dbReference>
<feature type="binding site" evidence="5">
    <location>
        <position position="422"/>
    </location>
    <ligand>
        <name>Mg(2+)</name>
        <dbReference type="ChEBI" id="CHEBI:18420"/>
    </ligand>
</feature>
<evidence type="ECO:0000256" key="5">
    <source>
        <dbReference type="PIRSR" id="PIRSR601019-2"/>
    </source>
</evidence>
<protein>
    <submittedName>
        <fullName evidence="6">Guanine nucleotide-binding protein alpha-2 subunit</fullName>
    </submittedName>
</protein>
<keyword evidence="7" id="KW-1185">Reference proteome</keyword>
<dbReference type="FunFam" id="3.40.50.300:FF:000720">
    <property type="entry name" value="Guanine nucleotide-binding protein G(k) subunit alpha"/>
    <property type="match status" value="1"/>
</dbReference>
<dbReference type="GO" id="GO:0031683">
    <property type="term" value="F:G-protein beta/gamma-subunit complex binding"/>
    <property type="evidence" value="ECO:0007669"/>
    <property type="project" value="InterPro"/>
</dbReference>
<dbReference type="GO" id="GO:0001664">
    <property type="term" value="F:G protein-coupled receptor binding"/>
    <property type="evidence" value="ECO:0007669"/>
    <property type="project" value="TreeGrafter"/>
</dbReference>
<dbReference type="InterPro" id="IPR011025">
    <property type="entry name" value="GproteinA_insert"/>
</dbReference>
<dbReference type="GO" id="GO:0007186">
    <property type="term" value="P:G protein-coupled receptor signaling pathway"/>
    <property type="evidence" value="ECO:0007669"/>
    <property type="project" value="InterPro"/>
</dbReference>